<evidence type="ECO:0000256" key="8">
    <source>
        <dbReference type="SAM" id="MobiDB-lite"/>
    </source>
</evidence>
<evidence type="ECO:0000256" key="3">
    <source>
        <dbReference type="ARBA" id="ARBA00022692"/>
    </source>
</evidence>
<keyword evidence="7 9" id="KW-0472">Membrane</keyword>
<dbReference type="Proteomes" id="UP000677804">
    <property type="component" value="Chromosome"/>
</dbReference>
<feature type="transmembrane region" description="Helical" evidence="9">
    <location>
        <begin position="334"/>
        <end position="354"/>
    </location>
</feature>
<dbReference type="PANTHER" id="PTHR47019">
    <property type="entry name" value="LIPID II FLIPPASE MURJ"/>
    <property type="match status" value="1"/>
</dbReference>
<feature type="transmembrane region" description="Helical" evidence="9">
    <location>
        <begin position="64"/>
        <end position="85"/>
    </location>
</feature>
<reference evidence="10 11" key="1">
    <citation type="submission" date="2021-05" db="EMBL/GenBank/DDBJ databases">
        <title>Novel species in genus Cellulomonas.</title>
        <authorList>
            <person name="Zhang G."/>
        </authorList>
    </citation>
    <scope>NUCLEOTIDE SEQUENCE [LARGE SCALE GENOMIC DNA]</scope>
    <source>
        <strain evidence="11">zg-ZUI222</strain>
    </source>
</reference>
<dbReference type="Pfam" id="PF03023">
    <property type="entry name" value="MurJ"/>
    <property type="match status" value="1"/>
</dbReference>
<feature type="transmembrane region" description="Helical" evidence="9">
    <location>
        <begin position="374"/>
        <end position="392"/>
    </location>
</feature>
<dbReference type="RefSeq" id="WP_207342117.1">
    <property type="nucleotide sequence ID" value="NZ_CP074405.1"/>
</dbReference>
<feature type="transmembrane region" description="Helical" evidence="9">
    <location>
        <begin position="206"/>
        <end position="226"/>
    </location>
</feature>
<feature type="transmembrane region" description="Helical" evidence="9">
    <location>
        <begin position="247"/>
        <end position="272"/>
    </location>
</feature>
<keyword evidence="3 9" id="KW-0812">Transmembrane</keyword>
<evidence type="ECO:0000256" key="2">
    <source>
        <dbReference type="ARBA" id="ARBA00022475"/>
    </source>
</evidence>
<feature type="transmembrane region" description="Helical" evidence="9">
    <location>
        <begin position="164"/>
        <end position="186"/>
    </location>
</feature>
<feature type="transmembrane region" description="Helical" evidence="9">
    <location>
        <begin position="438"/>
        <end position="458"/>
    </location>
</feature>
<evidence type="ECO:0000256" key="9">
    <source>
        <dbReference type="SAM" id="Phobius"/>
    </source>
</evidence>
<gene>
    <name evidence="10" type="ORF">KG103_08365</name>
</gene>
<evidence type="ECO:0000256" key="5">
    <source>
        <dbReference type="ARBA" id="ARBA00022984"/>
    </source>
</evidence>
<dbReference type="PRINTS" id="PR01806">
    <property type="entry name" value="VIRFACTRMVIN"/>
</dbReference>
<sequence length="563" mass="56421">MTRAGLRRAVQGLLGAAAMIAVVTVVSRVLGLVRTLVLNGTVGHEAIADAYNAANLLPNVLFEVAAGGALAGAVVPLLAAPVARADRAQIDRLVSAALGWVLLVLVPLGILLAALSGVVAAVASRDDPVLAATVRYFVLVFSVQVPVYGLTVLLYGVLQAHRRFFWPAFAPVLNSLVLIATFLVYGALADGETSDPTALVPGAIDLLAWGTTAGVLAMLLPVLLPVRRLGVRMRPTLRFPDDAGPRFRALALAGVGSVAAQQLSVLVIWYVANELLPHDGRGFSAVVYAQQVYLLPYAVLVVPLATSTFPRVAAHAATGDRARFAATSAVTTRAVLTVGALGGAAVVAGGSGVARVFADLATGEGAGLAEAMGILLTWMPAGVVGLAVMFHVSRTLYAVERPRAAILTNVVGWGAVAVAVPLLVVLGDPQDPTAVLRSIGLATALGMALGGVAAVLALRHAAGGAALAGLGRTAVVALGAGVLGAVAGRGVATTVLDLVGDGALSATAAAGGGAVVAVTAVVGAVALLDRGTLTGVLRVERTPVPDATSGDPAPSGRTGPTPT</sequence>
<evidence type="ECO:0000256" key="7">
    <source>
        <dbReference type="ARBA" id="ARBA00023136"/>
    </source>
</evidence>
<comment type="subcellular location">
    <subcellularLocation>
        <location evidence="1">Cell membrane</location>
        <topology evidence="1">Multi-pass membrane protein</topology>
    </subcellularLocation>
</comment>
<dbReference type="EMBL" id="CP074405">
    <property type="protein sequence ID" value="QVI63822.1"/>
    <property type="molecule type" value="Genomic_DNA"/>
</dbReference>
<feature type="transmembrane region" description="Helical" evidence="9">
    <location>
        <begin position="292"/>
        <end position="313"/>
    </location>
</feature>
<protein>
    <submittedName>
        <fullName evidence="10">Virulence factor MviN</fullName>
    </submittedName>
</protein>
<organism evidence="10 11">
    <name type="scientific">Cellulomonas wangleii</name>
    <dbReference type="NCBI Taxonomy" id="2816956"/>
    <lineage>
        <taxon>Bacteria</taxon>
        <taxon>Bacillati</taxon>
        <taxon>Actinomycetota</taxon>
        <taxon>Actinomycetes</taxon>
        <taxon>Micrococcales</taxon>
        <taxon>Cellulomonadaceae</taxon>
        <taxon>Cellulomonas</taxon>
    </lineage>
</organism>
<dbReference type="InterPro" id="IPR051050">
    <property type="entry name" value="Lipid_II_flippase_MurJ/MviN"/>
</dbReference>
<feature type="transmembrane region" description="Helical" evidence="9">
    <location>
        <begin position="136"/>
        <end position="157"/>
    </location>
</feature>
<keyword evidence="11" id="KW-1185">Reference proteome</keyword>
<name>A0ABX8DCJ1_9CELL</name>
<keyword evidence="5" id="KW-0573">Peptidoglycan synthesis</keyword>
<proteinExistence type="predicted"/>
<feature type="transmembrane region" description="Helical" evidence="9">
    <location>
        <begin position="97"/>
        <end position="124"/>
    </location>
</feature>
<evidence type="ECO:0000256" key="1">
    <source>
        <dbReference type="ARBA" id="ARBA00004651"/>
    </source>
</evidence>
<feature type="transmembrane region" description="Helical" evidence="9">
    <location>
        <begin position="12"/>
        <end position="33"/>
    </location>
</feature>
<feature type="transmembrane region" description="Helical" evidence="9">
    <location>
        <begin position="470"/>
        <end position="492"/>
    </location>
</feature>
<feature type="transmembrane region" description="Helical" evidence="9">
    <location>
        <begin position="404"/>
        <end position="426"/>
    </location>
</feature>
<evidence type="ECO:0000256" key="6">
    <source>
        <dbReference type="ARBA" id="ARBA00022989"/>
    </source>
</evidence>
<evidence type="ECO:0000313" key="11">
    <source>
        <dbReference type="Proteomes" id="UP000677804"/>
    </source>
</evidence>
<feature type="region of interest" description="Disordered" evidence="8">
    <location>
        <begin position="541"/>
        <end position="563"/>
    </location>
</feature>
<keyword evidence="4" id="KW-0133">Cell shape</keyword>
<keyword evidence="2" id="KW-1003">Cell membrane</keyword>
<evidence type="ECO:0000256" key="4">
    <source>
        <dbReference type="ARBA" id="ARBA00022960"/>
    </source>
</evidence>
<accession>A0ABX8DCJ1</accession>
<keyword evidence="6 9" id="KW-1133">Transmembrane helix</keyword>
<feature type="transmembrane region" description="Helical" evidence="9">
    <location>
        <begin position="504"/>
        <end position="528"/>
    </location>
</feature>
<dbReference type="PANTHER" id="PTHR47019:SF1">
    <property type="entry name" value="LIPID II FLIPPASE MURJ"/>
    <property type="match status" value="1"/>
</dbReference>
<dbReference type="InterPro" id="IPR004268">
    <property type="entry name" value="MurJ"/>
</dbReference>
<evidence type="ECO:0000313" key="10">
    <source>
        <dbReference type="EMBL" id="QVI63822.1"/>
    </source>
</evidence>